<evidence type="ECO:0000256" key="2">
    <source>
        <dbReference type="SAM" id="Phobius"/>
    </source>
</evidence>
<evidence type="ECO:0000256" key="1">
    <source>
        <dbReference type="SAM" id="MobiDB-lite"/>
    </source>
</evidence>
<feature type="transmembrane region" description="Helical" evidence="2">
    <location>
        <begin position="120"/>
        <end position="142"/>
    </location>
</feature>
<gene>
    <name evidence="3" type="ORF">PAXINDRAFT_13262</name>
</gene>
<keyword evidence="2" id="KW-0472">Membrane</keyword>
<feature type="compositionally biased region" description="Polar residues" evidence="1">
    <location>
        <begin position="13"/>
        <end position="25"/>
    </location>
</feature>
<dbReference type="AlphaFoldDB" id="A0A0C9SWH9"/>
<dbReference type="Proteomes" id="UP000053647">
    <property type="component" value="Unassembled WGS sequence"/>
</dbReference>
<organism evidence="3 4">
    <name type="scientific">Paxillus involutus ATCC 200175</name>
    <dbReference type="NCBI Taxonomy" id="664439"/>
    <lineage>
        <taxon>Eukaryota</taxon>
        <taxon>Fungi</taxon>
        <taxon>Dikarya</taxon>
        <taxon>Basidiomycota</taxon>
        <taxon>Agaricomycotina</taxon>
        <taxon>Agaricomycetes</taxon>
        <taxon>Agaricomycetidae</taxon>
        <taxon>Boletales</taxon>
        <taxon>Paxilineae</taxon>
        <taxon>Paxillaceae</taxon>
        <taxon>Paxillus</taxon>
    </lineage>
</organism>
<proteinExistence type="predicted"/>
<keyword evidence="2" id="KW-0812">Transmembrane</keyword>
<keyword evidence="2" id="KW-1133">Transmembrane helix</keyword>
<reference evidence="4" key="2">
    <citation type="submission" date="2015-01" db="EMBL/GenBank/DDBJ databases">
        <title>Evolutionary Origins and Diversification of the Mycorrhizal Mutualists.</title>
        <authorList>
            <consortium name="DOE Joint Genome Institute"/>
            <consortium name="Mycorrhizal Genomics Consortium"/>
            <person name="Kohler A."/>
            <person name="Kuo A."/>
            <person name="Nagy L.G."/>
            <person name="Floudas D."/>
            <person name="Copeland A."/>
            <person name="Barry K.W."/>
            <person name="Cichocki N."/>
            <person name="Veneault-Fourrey C."/>
            <person name="LaButti K."/>
            <person name="Lindquist E.A."/>
            <person name="Lipzen A."/>
            <person name="Lundell T."/>
            <person name="Morin E."/>
            <person name="Murat C."/>
            <person name="Riley R."/>
            <person name="Ohm R."/>
            <person name="Sun H."/>
            <person name="Tunlid A."/>
            <person name="Henrissat B."/>
            <person name="Grigoriev I.V."/>
            <person name="Hibbett D.S."/>
            <person name="Martin F."/>
        </authorList>
    </citation>
    <scope>NUCLEOTIDE SEQUENCE [LARGE SCALE GENOMIC DNA]</scope>
    <source>
        <strain evidence="4">ATCC 200175</strain>
    </source>
</reference>
<feature type="transmembrane region" description="Helical" evidence="2">
    <location>
        <begin position="82"/>
        <end position="100"/>
    </location>
</feature>
<dbReference type="HOGENOM" id="CLU_031556_1_0_1"/>
<evidence type="ECO:0000313" key="3">
    <source>
        <dbReference type="EMBL" id="KIJ13939.1"/>
    </source>
</evidence>
<feature type="region of interest" description="Disordered" evidence="1">
    <location>
        <begin position="1"/>
        <end position="50"/>
    </location>
</feature>
<dbReference type="EMBL" id="KN819347">
    <property type="protein sequence ID" value="KIJ13939.1"/>
    <property type="molecule type" value="Genomic_DNA"/>
</dbReference>
<feature type="transmembrane region" description="Helical" evidence="2">
    <location>
        <begin position="563"/>
        <end position="583"/>
    </location>
</feature>
<sequence length="699" mass="75007">MTEPSYFPLSDLKSPQSAGSSSLKSPFTYDPDLPHADEAAGLEEPPQESRSSMYLAPLRPQLFRRSPGRPSLWRVVRSPLKMALLPLAALGYLAFCYSVHGKVVPVNTHGLYSVTPQHLSTIKGAITSISIIVIYIALYPVYDVLSNLKSEEFFRVLSSHSHGVRLETINHISNPSFGNTDTLIALWRRTCSNYYSMGVAASLLVWAVAALAPGALTTDNVLADGEIVAFVVGAAPPQSVLNASYFPEPAFNASLNSVMAASITWAETELGVQYSYRIANTSYPDYAAYIVPAPLDLPSATSARWLSDIIGINPMCSWASTNLTLPLLLPFNLSTSLETYLGTASLIDFDLDVPFTTDDLPALSSAPFANVKDPTFGVLNHTTQAPATDGSTVFLLGQCLSGCTADATVNVMVDFTGLPIITFQMIDQTWSVAILACVPNITIETREVRSGGDGVLNVQPRPIGGKLLTRQGNLHPVQTTSLFSIATLSLSTDGGTLTGDQVQYSSFGSQVQADLLFGKDQFSALPGLDAPYGTNVTLSLAPLGNITEGYTQIIQSAAKCVSLVSFFVSRLVLVVPYLAGYLGKAYVPARISTTQIIFTASMPIVAVSTALFAILTVLLVLAHFRSGKGTDFTLINVAAAVHGSELPAQFAQMKAEQWVDPREMSGDQKGAQQDIAEMLGERKIFLQRRVDGSEVLHIS</sequence>
<feature type="transmembrane region" description="Helical" evidence="2">
    <location>
        <begin position="194"/>
        <end position="216"/>
    </location>
</feature>
<dbReference type="OrthoDB" id="2681169at2759"/>
<protein>
    <submittedName>
        <fullName evidence="3">Uncharacterized protein</fullName>
    </submittedName>
</protein>
<name>A0A0C9SWH9_PAXIN</name>
<accession>A0A0C9SWH9</accession>
<evidence type="ECO:0000313" key="4">
    <source>
        <dbReference type="Proteomes" id="UP000053647"/>
    </source>
</evidence>
<feature type="transmembrane region" description="Helical" evidence="2">
    <location>
        <begin position="604"/>
        <end position="624"/>
    </location>
</feature>
<keyword evidence="4" id="KW-1185">Reference proteome</keyword>
<reference evidence="3 4" key="1">
    <citation type="submission" date="2014-06" db="EMBL/GenBank/DDBJ databases">
        <authorList>
            <consortium name="DOE Joint Genome Institute"/>
            <person name="Kuo A."/>
            <person name="Kohler A."/>
            <person name="Nagy L.G."/>
            <person name="Floudas D."/>
            <person name="Copeland A."/>
            <person name="Barry K.W."/>
            <person name="Cichocki N."/>
            <person name="Veneault-Fourrey C."/>
            <person name="LaButti K."/>
            <person name="Lindquist E.A."/>
            <person name="Lipzen A."/>
            <person name="Lundell T."/>
            <person name="Morin E."/>
            <person name="Murat C."/>
            <person name="Sun H."/>
            <person name="Tunlid A."/>
            <person name="Henrissat B."/>
            <person name="Grigoriev I.V."/>
            <person name="Hibbett D.S."/>
            <person name="Martin F."/>
            <person name="Nordberg H.P."/>
            <person name="Cantor M.N."/>
            <person name="Hua S.X."/>
        </authorList>
    </citation>
    <scope>NUCLEOTIDE SEQUENCE [LARGE SCALE GENOMIC DNA]</scope>
    <source>
        <strain evidence="3 4">ATCC 200175</strain>
    </source>
</reference>